<feature type="transmembrane region" description="Helical" evidence="1">
    <location>
        <begin position="133"/>
        <end position="152"/>
    </location>
</feature>
<evidence type="ECO:0000256" key="1">
    <source>
        <dbReference type="SAM" id="Phobius"/>
    </source>
</evidence>
<evidence type="ECO:0000313" key="2">
    <source>
        <dbReference type="EMBL" id="SFV53224.1"/>
    </source>
</evidence>
<name>A0A1W1BI44_9ZZZZ</name>
<keyword evidence="1" id="KW-1133">Transmembrane helix</keyword>
<gene>
    <name evidence="2" type="ORF">MNB_SV-10-674</name>
</gene>
<sequence>MIHLDRVAREIRTVGLYDLVLQDVQKIAGKNRVSETEILDILGSHPQLLQDYMQTNVEYNLSNIHLRDIETGDLKDECIKTAEKINTNLAQLRELEKYTLDFEQSAILVIIFSIEFFVLFSVQYFIVLLNLKAWQGLIYGIFASSVAVAYWYGKKEQKKFARNKAIYEKMYEETLEMVSHLEKEGCIRKSDLLIEECDEHV</sequence>
<protein>
    <submittedName>
        <fullName evidence="2">Uncharacterized protein</fullName>
    </submittedName>
</protein>
<feature type="transmembrane region" description="Helical" evidence="1">
    <location>
        <begin position="106"/>
        <end position="127"/>
    </location>
</feature>
<dbReference type="EMBL" id="FPHL01000003">
    <property type="protein sequence ID" value="SFV53224.1"/>
    <property type="molecule type" value="Genomic_DNA"/>
</dbReference>
<accession>A0A1W1BI44</accession>
<dbReference type="AlphaFoldDB" id="A0A1W1BI44"/>
<proteinExistence type="predicted"/>
<reference evidence="2" key="1">
    <citation type="submission" date="2016-10" db="EMBL/GenBank/DDBJ databases">
        <authorList>
            <person name="de Groot N.N."/>
        </authorList>
    </citation>
    <scope>NUCLEOTIDE SEQUENCE</scope>
</reference>
<organism evidence="2">
    <name type="scientific">hydrothermal vent metagenome</name>
    <dbReference type="NCBI Taxonomy" id="652676"/>
    <lineage>
        <taxon>unclassified sequences</taxon>
        <taxon>metagenomes</taxon>
        <taxon>ecological metagenomes</taxon>
    </lineage>
</organism>
<keyword evidence="1" id="KW-0472">Membrane</keyword>
<keyword evidence="1" id="KW-0812">Transmembrane</keyword>